<dbReference type="AlphaFoldDB" id="A0A0N0LT20"/>
<evidence type="ECO:0008006" key="3">
    <source>
        <dbReference type="Google" id="ProtNLM"/>
    </source>
</evidence>
<evidence type="ECO:0000313" key="2">
    <source>
        <dbReference type="Proteomes" id="UP000037997"/>
    </source>
</evidence>
<dbReference type="RefSeq" id="WP_054198204.1">
    <property type="nucleotide sequence ID" value="NZ_JNOC01000043.1"/>
</dbReference>
<dbReference type="InterPro" id="IPR018330">
    <property type="entry name" value="RecT_fam"/>
</dbReference>
<comment type="caution">
    <text evidence="1">The sequence shown here is derived from an EMBL/GenBank/DDBJ whole genome shotgun (WGS) entry which is preliminary data.</text>
</comment>
<dbReference type="NCBIfam" id="TIGR01913">
    <property type="entry name" value="bet_lambda"/>
    <property type="match status" value="1"/>
</dbReference>
<proteinExistence type="predicted"/>
<dbReference type="Pfam" id="PF03837">
    <property type="entry name" value="RecT"/>
    <property type="match status" value="1"/>
</dbReference>
<organism evidence="1 2">
    <name type="scientific">Helicobacter pullorum</name>
    <dbReference type="NCBI Taxonomy" id="35818"/>
    <lineage>
        <taxon>Bacteria</taxon>
        <taxon>Pseudomonadati</taxon>
        <taxon>Campylobacterota</taxon>
        <taxon>Epsilonproteobacteria</taxon>
        <taxon>Campylobacterales</taxon>
        <taxon>Helicobacteraceae</taxon>
        <taxon>Helicobacter</taxon>
    </lineage>
</organism>
<name>A0A0N0LT20_9HELI</name>
<accession>A0A0N0LT20</accession>
<dbReference type="InterPro" id="IPR010183">
    <property type="entry name" value="Phage_lambda_Bet"/>
</dbReference>
<evidence type="ECO:0000313" key="1">
    <source>
        <dbReference type="EMBL" id="KPH55438.1"/>
    </source>
</evidence>
<dbReference type="Proteomes" id="UP000037997">
    <property type="component" value="Unassembled WGS sequence"/>
</dbReference>
<reference evidence="1 2" key="1">
    <citation type="submission" date="2014-06" db="EMBL/GenBank/DDBJ databases">
        <title>Helicobacter pullorum isolates in fresh chicken meat - phenotypic and genotypic features.</title>
        <authorList>
            <person name="Borges V."/>
            <person name="Santos A."/>
            <person name="Correia C.B."/>
            <person name="Saraiva M."/>
            <person name="Menard A."/>
            <person name="Vieira L."/>
            <person name="Sampaio D.A."/>
            <person name="Gomes J.P."/>
            <person name="Oleastro M."/>
        </authorList>
    </citation>
    <scope>NUCLEOTIDE SEQUENCE [LARGE SCALE GENOMIC DNA]</scope>
    <source>
        <strain evidence="1 2">229334/12</strain>
    </source>
</reference>
<dbReference type="EMBL" id="JNOC01000043">
    <property type="protein sequence ID" value="KPH55438.1"/>
    <property type="molecule type" value="Genomic_DNA"/>
</dbReference>
<dbReference type="GO" id="GO:0006310">
    <property type="term" value="P:DNA recombination"/>
    <property type="evidence" value="ECO:0007669"/>
    <property type="project" value="InterPro"/>
</dbReference>
<sequence length="284" mass="31772">MNKEIINKENNQVALADAENLAFIKKQFFPVNATEKDIEFCLKVAQAYSLNPVLREIFFVERMANVNGAWVVKVEPLVSRDGLLSIAHKSGKLSGIKSESFLKETPVLINGEWEIKKDLCAVANVYRTDTKEVFSADVFYSEYAQKTKEGKITKFWAEKPHTMLKKVAESQALRKAFNINGIYTPEELDGIKSVGVDVKTLSGVDLEVEADIDEPEIFYELDSTPAEADSEKKAVEALGLSVEEKNGYLKIMGNTYKKEAHIKALGYTLHKASSGENIWIKKLA</sequence>
<gene>
    <name evidence="1" type="ORF">HPU229334_08290</name>
</gene>
<protein>
    <recommendedName>
        <fullName evidence="3">Phage recombination protein Bet</fullName>
    </recommendedName>
</protein>
<dbReference type="PATRIC" id="fig|35818.11.peg.1640"/>
<dbReference type="GO" id="GO:0003677">
    <property type="term" value="F:DNA binding"/>
    <property type="evidence" value="ECO:0007669"/>
    <property type="project" value="InterPro"/>
</dbReference>